<organism evidence="6 7">
    <name type="scientific">Rathayibacter caricis DSM 15933</name>
    <dbReference type="NCBI Taxonomy" id="1328867"/>
    <lineage>
        <taxon>Bacteria</taxon>
        <taxon>Bacillati</taxon>
        <taxon>Actinomycetota</taxon>
        <taxon>Actinomycetes</taxon>
        <taxon>Micrococcales</taxon>
        <taxon>Microbacteriaceae</taxon>
        <taxon>Rathayibacter</taxon>
    </lineage>
</organism>
<dbReference type="Pfam" id="PF13377">
    <property type="entry name" value="Peripla_BP_3"/>
    <property type="match status" value="1"/>
</dbReference>
<dbReference type="PANTHER" id="PTHR30146:SF153">
    <property type="entry name" value="LACTOSE OPERON REPRESSOR"/>
    <property type="match status" value="1"/>
</dbReference>
<name>A0A2T4USH3_9MICO</name>
<dbReference type="Gene3D" id="1.10.260.40">
    <property type="entry name" value="lambda repressor-like DNA-binding domains"/>
    <property type="match status" value="1"/>
</dbReference>
<dbReference type="EMBL" id="PZPL01000001">
    <property type="protein sequence ID" value="PTL72478.1"/>
    <property type="molecule type" value="Genomic_DNA"/>
</dbReference>
<evidence type="ECO:0000313" key="7">
    <source>
        <dbReference type="Proteomes" id="UP000241085"/>
    </source>
</evidence>
<dbReference type="InterPro" id="IPR046335">
    <property type="entry name" value="LacI/GalR-like_sensor"/>
</dbReference>
<dbReference type="InterPro" id="IPR001387">
    <property type="entry name" value="Cro/C1-type_HTH"/>
</dbReference>
<sequence length="336" mass="36000">MATIGDVAKAAGVSRSTVSYALSGKRSISLETQQRIKDAIRDLDFTVNAGARALATRRTMALGLLVHFDPDEFAPAMMEYILPITTRARELGYDILMATEPDGAAALTRVTSSEMVDGVILLSVSTQDDRLPALTAARQPGAAIGVPQDAAGVDVFDLDFRDAGRLLVEHLAALGHRRVGLITPPIHVFERGGTYGVRFRDAAVETAAARNVELSIRASETTAAAMEPMVNTFLDENPDLTALIVHSDRAVAMLPSILGRRGISVPGQLSVVSLYSGEFARDFSLPYTFVETGPTELGAQVVERLVDRIEHPERADAPAIRLLDARLVDRGSAVAL</sequence>
<dbReference type="SMART" id="SM00354">
    <property type="entry name" value="HTH_LACI"/>
    <property type="match status" value="1"/>
</dbReference>
<evidence type="ECO:0000256" key="1">
    <source>
        <dbReference type="ARBA" id="ARBA00023015"/>
    </source>
</evidence>
<gene>
    <name evidence="6" type="ORF">C1I63_06180</name>
</gene>
<keyword evidence="1" id="KW-0805">Transcription regulation</keyword>
<dbReference type="SUPFAM" id="SSF53822">
    <property type="entry name" value="Periplasmic binding protein-like I"/>
    <property type="match status" value="1"/>
</dbReference>
<accession>A0A2T4USH3</accession>
<evidence type="ECO:0000259" key="5">
    <source>
        <dbReference type="PROSITE" id="PS50943"/>
    </source>
</evidence>
<keyword evidence="7" id="KW-1185">Reference proteome</keyword>
<dbReference type="PANTHER" id="PTHR30146">
    <property type="entry name" value="LACI-RELATED TRANSCRIPTIONAL REPRESSOR"/>
    <property type="match status" value="1"/>
</dbReference>
<evidence type="ECO:0000256" key="3">
    <source>
        <dbReference type="ARBA" id="ARBA00023163"/>
    </source>
</evidence>
<dbReference type="InterPro" id="IPR010982">
    <property type="entry name" value="Lambda_DNA-bd_dom_sf"/>
</dbReference>
<keyword evidence="2" id="KW-0238">DNA-binding</keyword>
<dbReference type="AlphaFoldDB" id="A0A2T4USH3"/>
<feature type="domain" description="HTH cro/C1-type" evidence="5">
    <location>
        <begin position="3"/>
        <end position="36"/>
    </location>
</feature>
<dbReference type="InterPro" id="IPR000843">
    <property type="entry name" value="HTH_LacI"/>
</dbReference>
<comment type="caution">
    <text evidence="6">The sequence shown here is derived from an EMBL/GenBank/DDBJ whole genome shotgun (WGS) entry which is preliminary data.</text>
</comment>
<dbReference type="PROSITE" id="PS00356">
    <property type="entry name" value="HTH_LACI_1"/>
    <property type="match status" value="1"/>
</dbReference>
<protein>
    <submittedName>
        <fullName evidence="6">LacI family transcriptional regulator</fullName>
    </submittedName>
</protein>
<keyword evidence="3" id="KW-0804">Transcription</keyword>
<evidence type="ECO:0000256" key="2">
    <source>
        <dbReference type="ARBA" id="ARBA00023125"/>
    </source>
</evidence>
<dbReference type="Pfam" id="PF00356">
    <property type="entry name" value="LacI"/>
    <property type="match status" value="1"/>
</dbReference>
<dbReference type="PROSITE" id="PS50943">
    <property type="entry name" value="HTH_CROC1"/>
    <property type="match status" value="1"/>
</dbReference>
<evidence type="ECO:0000259" key="4">
    <source>
        <dbReference type="PROSITE" id="PS50932"/>
    </source>
</evidence>
<dbReference type="CDD" id="cd06267">
    <property type="entry name" value="PBP1_LacI_sugar_binding-like"/>
    <property type="match status" value="1"/>
</dbReference>
<feature type="domain" description="HTH lacI-type" evidence="4">
    <location>
        <begin position="2"/>
        <end position="56"/>
    </location>
</feature>
<dbReference type="GO" id="GO:0000976">
    <property type="term" value="F:transcription cis-regulatory region binding"/>
    <property type="evidence" value="ECO:0007669"/>
    <property type="project" value="TreeGrafter"/>
</dbReference>
<reference evidence="6 7" key="1">
    <citation type="submission" date="2018-03" db="EMBL/GenBank/DDBJ databases">
        <title>Bacteriophage NCPPB3778 and a type I-E CRISPR drive the evolution of the US Biological Select Agent, Rathayibacter toxicus.</title>
        <authorList>
            <person name="Davis E.W.II."/>
            <person name="Tabima J.F."/>
            <person name="Weisberg A.J."/>
            <person name="Dantas Lopes L."/>
            <person name="Wiseman M.S."/>
            <person name="Wiseman M.S."/>
            <person name="Pupko T."/>
            <person name="Belcher M.S."/>
            <person name="Sechler A.J."/>
            <person name="Tancos M.A."/>
            <person name="Schroeder B.K."/>
            <person name="Murray T.D."/>
            <person name="Luster D.G."/>
            <person name="Schneider W.L."/>
            <person name="Rogers E."/>
            <person name="Andreote F.D."/>
            <person name="Grunwald N.J."/>
            <person name="Putnam M.L."/>
            <person name="Chang J.H."/>
        </authorList>
    </citation>
    <scope>NUCLEOTIDE SEQUENCE [LARGE SCALE GENOMIC DNA]</scope>
    <source>
        <strain evidence="6 7">DSM 15933</strain>
    </source>
</reference>
<dbReference type="InterPro" id="IPR028082">
    <property type="entry name" value="Peripla_BP_I"/>
</dbReference>
<dbReference type="Gene3D" id="3.40.50.2300">
    <property type="match status" value="2"/>
</dbReference>
<dbReference type="PROSITE" id="PS50932">
    <property type="entry name" value="HTH_LACI_2"/>
    <property type="match status" value="1"/>
</dbReference>
<dbReference type="GO" id="GO:0003700">
    <property type="term" value="F:DNA-binding transcription factor activity"/>
    <property type="evidence" value="ECO:0007669"/>
    <property type="project" value="TreeGrafter"/>
</dbReference>
<dbReference type="SUPFAM" id="SSF47413">
    <property type="entry name" value="lambda repressor-like DNA-binding domains"/>
    <property type="match status" value="1"/>
</dbReference>
<dbReference type="Proteomes" id="UP000241085">
    <property type="component" value="Unassembled WGS sequence"/>
</dbReference>
<dbReference type="CDD" id="cd01392">
    <property type="entry name" value="HTH_LacI"/>
    <property type="match status" value="1"/>
</dbReference>
<dbReference type="RefSeq" id="WP_107574173.1">
    <property type="nucleotide sequence ID" value="NZ_PZPL01000001.1"/>
</dbReference>
<proteinExistence type="predicted"/>
<evidence type="ECO:0000313" key="6">
    <source>
        <dbReference type="EMBL" id="PTL72478.1"/>
    </source>
</evidence>